<name>A0A081N7Z8_9GAMM</name>
<evidence type="ECO:0000313" key="1">
    <source>
        <dbReference type="EMBL" id="KEQ14474.1"/>
    </source>
</evidence>
<accession>A0A081N7Z8</accession>
<dbReference type="Proteomes" id="UP000028006">
    <property type="component" value="Unassembled WGS sequence"/>
</dbReference>
<proteinExistence type="predicted"/>
<dbReference type="EMBL" id="JOKG01000002">
    <property type="protein sequence ID" value="KEQ14474.1"/>
    <property type="molecule type" value="Genomic_DNA"/>
</dbReference>
<gene>
    <name evidence="1" type="ORF">GZ77_08925</name>
    <name evidence="2" type="ORF">GZ77_09560</name>
    <name evidence="3" type="ORF">GZ77_09585</name>
</gene>
<dbReference type="AlphaFoldDB" id="A0A081N7Z8"/>
<dbReference type="EMBL" id="JOKG01000002">
    <property type="protein sequence ID" value="KEQ14571.1"/>
    <property type="molecule type" value="Genomic_DNA"/>
</dbReference>
<dbReference type="eggNOG" id="ENOG502ZWIC">
    <property type="taxonomic scope" value="Bacteria"/>
</dbReference>
<evidence type="ECO:0000313" key="4">
    <source>
        <dbReference type="Proteomes" id="UP000028006"/>
    </source>
</evidence>
<evidence type="ECO:0000313" key="2">
    <source>
        <dbReference type="EMBL" id="KEQ14566.1"/>
    </source>
</evidence>
<organism evidence="3 4">
    <name type="scientific">Endozoicomonas montiporae</name>
    <dbReference type="NCBI Taxonomy" id="1027273"/>
    <lineage>
        <taxon>Bacteria</taxon>
        <taxon>Pseudomonadati</taxon>
        <taxon>Pseudomonadota</taxon>
        <taxon>Gammaproteobacteria</taxon>
        <taxon>Oceanospirillales</taxon>
        <taxon>Endozoicomonadaceae</taxon>
        <taxon>Endozoicomonas</taxon>
    </lineage>
</organism>
<reference evidence="3 4" key="1">
    <citation type="submission" date="2014-06" db="EMBL/GenBank/DDBJ databases">
        <title>Whole Genome Sequences of Three Symbiotic Endozoicomonas Bacteria.</title>
        <authorList>
            <person name="Neave M.J."/>
            <person name="Apprill A."/>
            <person name="Voolstra C.R."/>
        </authorList>
    </citation>
    <scope>NUCLEOTIDE SEQUENCE [LARGE SCALE GENOMIC DNA]</scope>
    <source>
        <strain evidence="3 4">LMG 24815</strain>
    </source>
</reference>
<dbReference type="EMBL" id="JOKG01000002">
    <property type="protein sequence ID" value="KEQ14566.1"/>
    <property type="molecule type" value="Genomic_DNA"/>
</dbReference>
<sequence>MFDLDLEPVEEASINEDAAKIIMQLEAWFESRTDKLQEIARSQPDTVRINDFENSDPDFINGFKAGLIAAVEVMGKFPVNVE</sequence>
<comment type="caution">
    <text evidence="3">The sequence shown here is derived from an EMBL/GenBank/DDBJ whole genome shotgun (WGS) entry which is preliminary data.</text>
</comment>
<evidence type="ECO:0000313" key="3">
    <source>
        <dbReference type="EMBL" id="KEQ14571.1"/>
    </source>
</evidence>
<protein>
    <submittedName>
        <fullName evidence="3">Uncharacterized protein</fullName>
    </submittedName>
</protein>
<dbReference type="RefSeq" id="WP_034874351.1">
    <property type="nucleotide sequence ID" value="NZ_JOKG01000002.1"/>
</dbReference>
<keyword evidence="4" id="KW-1185">Reference proteome</keyword>